<gene>
    <name evidence="3" type="ORF">JIN82_15535</name>
</gene>
<dbReference type="Pfam" id="PF13369">
    <property type="entry name" value="Transglut_core2"/>
    <property type="match status" value="1"/>
</dbReference>
<dbReference type="RefSeq" id="WP_200312590.1">
    <property type="nucleotide sequence ID" value="NZ_JAENIM010000046.1"/>
</dbReference>
<organism evidence="3 4">
    <name type="scientific">Persicirhabdus sediminis</name>
    <dbReference type="NCBI Taxonomy" id="454144"/>
    <lineage>
        <taxon>Bacteria</taxon>
        <taxon>Pseudomonadati</taxon>
        <taxon>Verrucomicrobiota</taxon>
        <taxon>Verrucomicrobiia</taxon>
        <taxon>Verrucomicrobiales</taxon>
        <taxon>Verrucomicrobiaceae</taxon>
        <taxon>Persicirhabdus</taxon>
    </lineage>
</organism>
<keyword evidence="4" id="KW-1185">Reference proteome</keyword>
<dbReference type="PANTHER" id="PTHR31350">
    <property type="entry name" value="SI:DKEY-261L7.2"/>
    <property type="match status" value="1"/>
</dbReference>
<evidence type="ECO:0000256" key="1">
    <source>
        <dbReference type="ARBA" id="ARBA00007100"/>
    </source>
</evidence>
<comment type="similarity">
    <text evidence="1">Belongs to the UPF0162 family.</text>
</comment>
<name>A0A8J7MGQ3_9BACT</name>
<dbReference type="PANTHER" id="PTHR31350:SF27">
    <property type="entry name" value="HEMIMETHYLATED DNA-BINDING DOMAIN-CONTAINING PROTEIN"/>
    <property type="match status" value="1"/>
</dbReference>
<sequence length="295" mass="33045">MTSIKDLPHLLHLLDDADPQVRPAVESAFKDYDGDISDDVAALGIRMSDEVKNYLSGLLVHGRRRRLRDEWQVPTGGGRELCDDWERFEDLLGVLADFFHDGVDLRPSLPDELDLLADELREVNANPTADEMRKWLFAKKRYKGAAKQVDAVHHYDLCGVIESGEGNPTSLACLFMLLARRFQLNVEGCNYPGHFLARMDVDGKAFLVDCFHSGRKFEVAELLRKHPEISPYAKDAASHACPLGEILLRVVHELEHSYAAKNLDEDAALFRELRRSLDGVGEDAHAGDAKGEKGE</sequence>
<reference evidence="3" key="1">
    <citation type="submission" date="2021-01" db="EMBL/GenBank/DDBJ databases">
        <title>Modified the classification status of verrucomicrobia.</title>
        <authorList>
            <person name="Feng X."/>
        </authorList>
    </citation>
    <scope>NUCLEOTIDE SEQUENCE</scope>
    <source>
        <strain evidence="3">_KCTC 22039</strain>
    </source>
</reference>
<dbReference type="AlphaFoldDB" id="A0A8J7MGQ3"/>
<evidence type="ECO:0000259" key="2">
    <source>
        <dbReference type="Pfam" id="PF13369"/>
    </source>
</evidence>
<dbReference type="InterPro" id="IPR032698">
    <property type="entry name" value="SirB1_N"/>
</dbReference>
<evidence type="ECO:0000313" key="3">
    <source>
        <dbReference type="EMBL" id="MBK1792577.1"/>
    </source>
</evidence>
<protein>
    <recommendedName>
        <fullName evidence="2">Protein SirB1 N-terminal domain-containing protein</fullName>
    </recommendedName>
</protein>
<comment type="caution">
    <text evidence="3">The sequence shown here is derived from an EMBL/GenBank/DDBJ whole genome shotgun (WGS) entry which is preliminary data.</text>
</comment>
<evidence type="ECO:0000313" key="4">
    <source>
        <dbReference type="Proteomes" id="UP000624703"/>
    </source>
</evidence>
<dbReference type="Proteomes" id="UP000624703">
    <property type="component" value="Unassembled WGS sequence"/>
</dbReference>
<dbReference type="EMBL" id="JAENIM010000046">
    <property type="protein sequence ID" value="MBK1792577.1"/>
    <property type="molecule type" value="Genomic_DNA"/>
</dbReference>
<proteinExistence type="inferred from homology"/>
<feature type="domain" description="Protein SirB1 N-terminal" evidence="2">
    <location>
        <begin position="111"/>
        <end position="227"/>
    </location>
</feature>
<accession>A0A8J7MGQ3</accession>